<gene>
    <name evidence="4" type="ORF">FSP39_000244</name>
</gene>
<keyword evidence="5" id="KW-1185">Reference proteome</keyword>
<dbReference type="Proteomes" id="UP001186944">
    <property type="component" value="Unassembled WGS sequence"/>
</dbReference>
<keyword evidence="2" id="KW-0560">Oxidoreductase</keyword>
<dbReference type="Gene3D" id="3.40.50.720">
    <property type="entry name" value="NAD(P)-binding Rossmann-like Domain"/>
    <property type="match status" value="1"/>
</dbReference>
<dbReference type="PRINTS" id="PR00081">
    <property type="entry name" value="GDHRDH"/>
</dbReference>
<sequence length="218" mass="23841">MEKWVGRVALVTGASAGIGAAISRKLVQHGMIVIGCAPNVEKIEEIANELESEKGRLVPVKCDVACEEEVLSMFDKAKEEFGGVDVMINNAGLSHYSPLLSGRTEDWRHMLEVNILGYCICTREAVKQMRERNVDDGHVFLVGSLSGHRMVPSGPGHFYTSTKQAIKALTDGIRNELRELKSHIRVTCLEGDDVADALVYALGAPPHVQVGVVIYCFH</sequence>
<dbReference type="Pfam" id="PF00106">
    <property type="entry name" value="adh_short"/>
    <property type="match status" value="1"/>
</dbReference>
<dbReference type="FunFam" id="3.40.50.720:FF:000047">
    <property type="entry name" value="NADP-dependent L-serine/L-allo-threonine dehydrogenase"/>
    <property type="match status" value="1"/>
</dbReference>
<dbReference type="InterPro" id="IPR020904">
    <property type="entry name" value="Sc_DH/Rdtase_CS"/>
</dbReference>
<accession>A0AA88XN35</accession>
<evidence type="ECO:0008006" key="6">
    <source>
        <dbReference type="Google" id="ProtNLM"/>
    </source>
</evidence>
<dbReference type="EMBL" id="VSWD01000010">
    <property type="protein sequence ID" value="KAK3089027.1"/>
    <property type="molecule type" value="Genomic_DNA"/>
</dbReference>
<evidence type="ECO:0000256" key="1">
    <source>
        <dbReference type="ARBA" id="ARBA00006484"/>
    </source>
</evidence>
<reference evidence="4" key="1">
    <citation type="submission" date="2019-08" db="EMBL/GenBank/DDBJ databases">
        <title>The improved chromosome-level genome for the pearl oyster Pinctada fucata martensii using PacBio sequencing and Hi-C.</title>
        <authorList>
            <person name="Zheng Z."/>
        </authorList>
    </citation>
    <scope>NUCLEOTIDE SEQUENCE</scope>
    <source>
        <strain evidence="4">ZZ-2019</strain>
        <tissue evidence="4">Adductor muscle</tissue>
    </source>
</reference>
<dbReference type="GO" id="GO:0016616">
    <property type="term" value="F:oxidoreductase activity, acting on the CH-OH group of donors, NAD or NADP as acceptor"/>
    <property type="evidence" value="ECO:0007669"/>
    <property type="project" value="UniProtKB-ARBA"/>
</dbReference>
<comment type="similarity">
    <text evidence="1 3">Belongs to the short-chain dehydrogenases/reductases (SDR) family.</text>
</comment>
<comment type="caution">
    <text evidence="4">The sequence shown here is derived from an EMBL/GenBank/DDBJ whole genome shotgun (WGS) entry which is preliminary data.</text>
</comment>
<evidence type="ECO:0000313" key="4">
    <source>
        <dbReference type="EMBL" id="KAK3089027.1"/>
    </source>
</evidence>
<dbReference type="InterPro" id="IPR036291">
    <property type="entry name" value="NAD(P)-bd_dom_sf"/>
</dbReference>
<dbReference type="PANTHER" id="PTHR43115">
    <property type="entry name" value="DEHYDROGENASE/REDUCTASE SDR FAMILY MEMBER 11"/>
    <property type="match status" value="1"/>
</dbReference>
<evidence type="ECO:0000256" key="2">
    <source>
        <dbReference type="ARBA" id="ARBA00023002"/>
    </source>
</evidence>
<dbReference type="AlphaFoldDB" id="A0AA88XN35"/>
<protein>
    <recommendedName>
        <fullName evidence="6">Dehydrogenase/reductase SDR family member 11</fullName>
    </recommendedName>
</protein>
<dbReference type="PANTHER" id="PTHR43115:SF4">
    <property type="entry name" value="DEHYDROGENASE_REDUCTASE SDR FAMILY MEMBER 11"/>
    <property type="match status" value="1"/>
</dbReference>
<evidence type="ECO:0000313" key="5">
    <source>
        <dbReference type="Proteomes" id="UP001186944"/>
    </source>
</evidence>
<evidence type="ECO:0000256" key="3">
    <source>
        <dbReference type="RuleBase" id="RU000363"/>
    </source>
</evidence>
<name>A0AA88XN35_PINIB</name>
<dbReference type="InterPro" id="IPR002347">
    <property type="entry name" value="SDR_fam"/>
</dbReference>
<proteinExistence type="inferred from homology"/>
<organism evidence="4 5">
    <name type="scientific">Pinctada imbricata</name>
    <name type="common">Atlantic pearl-oyster</name>
    <name type="synonym">Pinctada martensii</name>
    <dbReference type="NCBI Taxonomy" id="66713"/>
    <lineage>
        <taxon>Eukaryota</taxon>
        <taxon>Metazoa</taxon>
        <taxon>Spiralia</taxon>
        <taxon>Lophotrochozoa</taxon>
        <taxon>Mollusca</taxon>
        <taxon>Bivalvia</taxon>
        <taxon>Autobranchia</taxon>
        <taxon>Pteriomorphia</taxon>
        <taxon>Pterioida</taxon>
        <taxon>Pterioidea</taxon>
        <taxon>Pteriidae</taxon>
        <taxon>Pinctada</taxon>
    </lineage>
</organism>
<dbReference type="SUPFAM" id="SSF51735">
    <property type="entry name" value="NAD(P)-binding Rossmann-fold domains"/>
    <property type="match status" value="1"/>
</dbReference>
<dbReference type="PRINTS" id="PR00080">
    <property type="entry name" value="SDRFAMILY"/>
</dbReference>
<dbReference type="PROSITE" id="PS00061">
    <property type="entry name" value="ADH_SHORT"/>
    <property type="match status" value="1"/>
</dbReference>